<dbReference type="Gene3D" id="1.20.1280.50">
    <property type="match status" value="1"/>
</dbReference>
<evidence type="ECO:0000313" key="2">
    <source>
        <dbReference type="EMBL" id="KAK2594196.1"/>
    </source>
</evidence>
<dbReference type="PROSITE" id="PS50181">
    <property type="entry name" value="FBOX"/>
    <property type="match status" value="1"/>
</dbReference>
<proteinExistence type="predicted"/>
<protein>
    <recommendedName>
        <fullName evidence="1">F-box domain-containing protein</fullName>
    </recommendedName>
</protein>
<dbReference type="Pfam" id="PF12937">
    <property type="entry name" value="F-box-like"/>
    <property type="match status" value="1"/>
</dbReference>
<evidence type="ECO:0000259" key="1">
    <source>
        <dbReference type="PROSITE" id="PS50181"/>
    </source>
</evidence>
<dbReference type="AlphaFoldDB" id="A0AAJ0CJH8"/>
<reference evidence="2" key="1">
    <citation type="submission" date="2023-06" db="EMBL/GenBank/DDBJ databases">
        <title>Conoideocrella luteorostrata (Hypocreales: Clavicipitaceae), a potential biocontrol fungus for elongate hemlock scale in United States Christmas tree production areas.</title>
        <authorList>
            <person name="Barrett H."/>
            <person name="Lovett B."/>
            <person name="Macias A.M."/>
            <person name="Stajich J.E."/>
            <person name="Kasson M.T."/>
        </authorList>
    </citation>
    <scope>NUCLEOTIDE SEQUENCE</scope>
    <source>
        <strain evidence="2">ARSEF 14590</strain>
    </source>
</reference>
<dbReference type="CDD" id="cd09917">
    <property type="entry name" value="F-box_SF"/>
    <property type="match status" value="1"/>
</dbReference>
<dbReference type="Proteomes" id="UP001251528">
    <property type="component" value="Unassembled WGS sequence"/>
</dbReference>
<feature type="domain" description="F-box" evidence="1">
    <location>
        <begin position="124"/>
        <end position="160"/>
    </location>
</feature>
<comment type="caution">
    <text evidence="2">The sequence shown here is derived from an EMBL/GenBank/DDBJ whole genome shotgun (WGS) entry which is preliminary data.</text>
</comment>
<dbReference type="SUPFAM" id="SSF81383">
    <property type="entry name" value="F-box domain"/>
    <property type="match status" value="1"/>
</dbReference>
<evidence type="ECO:0000313" key="3">
    <source>
        <dbReference type="Proteomes" id="UP001251528"/>
    </source>
</evidence>
<organism evidence="2 3">
    <name type="scientific">Conoideocrella luteorostrata</name>
    <dbReference type="NCBI Taxonomy" id="1105319"/>
    <lineage>
        <taxon>Eukaryota</taxon>
        <taxon>Fungi</taxon>
        <taxon>Dikarya</taxon>
        <taxon>Ascomycota</taxon>
        <taxon>Pezizomycotina</taxon>
        <taxon>Sordariomycetes</taxon>
        <taxon>Hypocreomycetidae</taxon>
        <taxon>Hypocreales</taxon>
        <taxon>Clavicipitaceae</taxon>
        <taxon>Conoideocrella</taxon>
    </lineage>
</organism>
<gene>
    <name evidence="2" type="ORF">QQS21_008085</name>
</gene>
<accession>A0AAJ0CJH8</accession>
<name>A0AAJ0CJH8_9HYPO</name>
<dbReference type="EMBL" id="JASWJB010000177">
    <property type="protein sequence ID" value="KAK2594196.1"/>
    <property type="molecule type" value="Genomic_DNA"/>
</dbReference>
<dbReference type="InterPro" id="IPR001810">
    <property type="entry name" value="F-box_dom"/>
</dbReference>
<dbReference type="Gene3D" id="6.10.140.2040">
    <property type="match status" value="1"/>
</dbReference>
<keyword evidence="3" id="KW-1185">Reference proteome</keyword>
<dbReference type="SMART" id="SM00256">
    <property type="entry name" value="FBOX"/>
    <property type="match status" value="1"/>
</dbReference>
<dbReference type="InterPro" id="IPR036047">
    <property type="entry name" value="F-box-like_dom_sf"/>
</dbReference>
<sequence length="321" mass="35501">MQPTHPAAQNSQLMVELQFGLASLPHSPALSALEGVRIEQAIGSAPHYSDDEVASQLLSQEAIDAQPCSASHYDSCEMAVTGSENCRLYHPGNGHDDAVQGDSHIWAGRTAMCHGITSALVRSTGSLDSLPNEVLLHVLGFLDVSDLLATSRTSHLLRSLSLAPILHHYRLRRTRQVLPPLLTSPGRPTVADLIARSIFLTQTSVVSRRLAWSLNSIRLSKRLAARPSAKALVERCVLPKECVPGMVSVHIAPALVAKRKAIEKERVKDGLRRWIAGKWKGEVREREEELKRCHENRGIGRVWKLTKFWERVSRGDELPSR</sequence>